<feature type="region of interest" description="Disordered" evidence="1">
    <location>
        <begin position="295"/>
        <end position="319"/>
    </location>
</feature>
<name>A0A9P9DL99_9PLEO</name>
<dbReference type="EMBL" id="JAGMWT010000010">
    <property type="protein sequence ID" value="KAH7121032.1"/>
    <property type="molecule type" value="Genomic_DNA"/>
</dbReference>
<feature type="region of interest" description="Disordered" evidence="1">
    <location>
        <begin position="240"/>
        <end position="263"/>
    </location>
</feature>
<sequence>MNNLVSNVSFFSFGPHDSYISKSHEGLRYRDLPPTLQQLVLSGSVRDVHWAALGPVEESWVLSFKDREGKDNLGWGASTPPTLQEILKGLTPTSHLRVFFGPDSSFIAWSPGFIRWSGLPLGLEACLQSWLTPSGWKSGPPRLATWGRKDAFFALSEYGDAKFSVGVGDKWPLYAETLDEWGAESGFEWASLAYISLDPVIKDQFFAIRQDRTWAGSIDDECEEALESFASNFFHRSKSKKSKPKASANEGSRVNNGSEARDMVPDAATQATYEKWATEVATSFAMALAANGGAKAKPPKKLQVRSQTPKPTIPSAIAGSPKGKLLTQFPYLPATITMCRLASCTPAKADPDGLRACKHDVERLYRASGLYSFEWLRQERIRWHPDRFGRLCEENWRDKGRKLAEEMFKMIDSLISDLMRDPMRNTVVLIRNPLHIGDFSLQYSSFLLPLDGCNFWQRLAQFFLVFFRSNKA</sequence>
<evidence type="ECO:0000313" key="2">
    <source>
        <dbReference type="EMBL" id="KAH7121032.1"/>
    </source>
</evidence>
<dbReference type="OrthoDB" id="4764735at2759"/>
<evidence type="ECO:0000313" key="3">
    <source>
        <dbReference type="Proteomes" id="UP000700596"/>
    </source>
</evidence>
<protein>
    <submittedName>
        <fullName evidence="2">Uncharacterized protein</fullName>
    </submittedName>
</protein>
<evidence type="ECO:0000256" key="1">
    <source>
        <dbReference type="SAM" id="MobiDB-lite"/>
    </source>
</evidence>
<organism evidence="2 3">
    <name type="scientific">Dendryphion nanum</name>
    <dbReference type="NCBI Taxonomy" id="256645"/>
    <lineage>
        <taxon>Eukaryota</taxon>
        <taxon>Fungi</taxon>
        <taxon>Dikarya</taxon>
        <taxon>Ascomycota</taxon>
        <taxon>Pezizomycotina</taxon>
        <taxon>Dothideomycetes</taxon>
        <taxon>Pleosporomycetidae</taxon>
        <taxon>Pleosporales</taxon>
        <taxon>Torulaceae</taxon>
        <taxon>Dendryphion</taxon>
    </lineage>
</organism>
<accession>A0A9P9DL99</accession>
<reference evidence="2" key="1">
    <citation type="journal article" date="2021" name="Nat. Commun.">
        <title>Genetic determinants of endophytism in the Arabidopsis root mycobiome.</title>
        <authorList>
            <person name="Mesny F."/>
            <person name="Miyauchi S."/>
            <person name="Thiergart T."/>
            <person name="Pickel B."/>
            <person name="Atanasova L."/>
            <person name="Karlsson M."/>
            <person name="Huettel B."/>
            <person name="Barry K.W."/>
            <person name="Haridas S."/>
            <person name="Chen C."/>
            <person name="Bauer D."/>
            <person name="Andreopoulos W."/>
            <person name="Pangilinan J."/>
            <person name="LaButti K."/>
            <person name="Riley R."/>
            <person name="Lipzen A."/>
            <person name="Clum A."/>
            <person name="Drula E."/>
            <person name="Henrissat B."/>
            <person name="Kohler A."/>
            <person name="Grigoriev I.V."/>
            <person name="Martin F.M."/>
            <person name="Hacquard S."/>
        </authorList>
    </citation>
    <scope>NUCLEOTIDE SEQUENCE</scope>
    <source>
        <strain evidence="2">MPI-CAGE-CH-0243</strain>
    </source>
</reference>
<gene>
    <name evidence="2" type="ORF">B0J11DRAFT_533222</name>
</gene>
<dbReference type="Proteomes" id="UP000700596">
    <property type="component" value="Unassembled WGS sequence"/>
</dbReference>
<feature type="compositionally biased region" description="Polar residues" evidence="1">
    <location>
        <begin position="249"/>
        <end position="258"/>
    </location>
</feature>
<dbReference type="AlphaFoldDB" id="A0A9P9DL99"/>
<keyword evidence="3" id="KW-1185">Reference proteome</keyword>
<comment type="caution">
    <text evidence="2">The sequence shown here is derived from an EMBL/GenBank/DDBJ whole genome shotgun (WGS) entry which is preliminary data.</text>
</comment>
<proteinExistence type="predicted"/>